<dbReference type="SUPFAM" id="SSF46689">
    <property type="entry name" value="Homeodomain-like"/>
    <property type="match status" value="1"/>
</dbReference>
<evidence type="ECO:0000256" key="2">
    <source>
        <dbReference type="ARBA" id="ARBA00023125"/>
    </source>
</evidence>
<gene>
    <name evidence="6" type="ORF">E2562_020269</name>
</gene>
<accession>A0A6G1DKI5</accession>
<dbReference type="InterPro" id="IPR006447">
    <property type="entry name" value="Myb_dom_plants"/>
</dbReference>
<organism evidence="6 7">
    <name type="scientific">Oryza meyeriana var. granulata</name>
    <dbReference type="NCBI Taxonomy" id="110450"/>
    <lineage>
        <taxon>Eukaryota</taxon>
        <taxon>Viridiplantae</taxon>
        <taxon>Streptophyta</taxon>
        <taxon>Embryophyta</taxon>
        <taxon>Tracheophyta</taxon>
        <taxon>Spermatophyta</taxon>
        <taxon>Magnoliopsida</taxon>
        <taxon>Liliopsida</taxon>
        <taxon>Poales</taxon>
        <taxon>Poaceae</taxon>
        <taxon>BOP clade</taxon>
        <taxon>Oryzoideae</taxon>
        <taxon>Oryzeae</taxon>
        <taxon>Oryzinae</taxon>
        <taxon>Oryza</taxon>
        <taxon>Oryza meyeriana</taxon>
    </lineage>
</organism>
<dbReference type="GO" id="GO:0003677">
    <property type="term" value="F:DNA binding"/>
    <property type="evidence" value="ECO:0007669"/>
    <property type="project" value="UniProtKB-KW"/>
</dbReference>
<comment type="caution">
    <text evidence="6">The sequence shown here is derived from an EMBL/GenBank/DDBJ whole genome shotgun (WGS) entry which is preliminary data.</text>
</comment>
<protein>
    <recommendedName>
        <fullName evidence="8">HTH myb-type domain-containing protein</fullName>
    </recommendedName>
</protein>
<dbReference type="AlphaFoldDB" id="A0A6G1DKI5"/>
<dbReference type="EMBL" id="SPHZ02000006">
    <property type="protein sequence ID" value="KAF0913138.1"/>
    <property type="molecule type" value="Genomic_DNA"/>
</dbReference>
<sequence>MQLMSVDGLTRENVASHLQKYRLYLKQGGGGIGGSHSSGSGTDAATGHLFAAGPVPFLPPGRALAGGDPYPPVLQLCLPTPSEARGAMAVAGPDVAEEEAGSPLGPSRCHHAKVAAVYRLPSGSGGRGRSTPRRRRGRPSPPVRSTSQLSPPPSSLLLPAGKPLCYSRMRSKNQGGG</sequence>
<keyword evidence="3" id="KW-0804">Transcription</keyword>
<dbReference type="InterPro" id="IPR044841">
    <property type="entry name" value="LUX/BOA-like"/>
</dbReference>
<feature type="region of interest" description="Disordered" evidence="5">
    <location>
        <begin position="118"/>
        <end position="177"/>
    </location>
</feature>
<evidence type="ECO:0000256" key="5">
    <source>
        <dbReference type="SAM" id="MobiDB-lite"/>
    </source>
</evidence>
<keyword evidence="2" id="KW-0238">DNA-binding</keyword>
<name>A0A6G1DKI5_9ORYZ</name>
<keyword evidence="1" id="KW-0805">Transcription regulation</keyword>
<evidence type="ECO:0008006" key="8">
    <source>
        <dbReference type="Google" id="ProtNLM"/>
    </source>
</evidence>
<evidence type="ECO:0000313" key="7">
    <source>
        <dbReference type="Proteomes" id="UP000479710"/>
    </source>
</evidence>
<dbReference type="GO" id="GO:0005634">
    <property type="term" value="C:nucleus"/>
    <property type="evidence" value="ECO:0007669"/>
    <property type="project" value="TreeGrafter"/>
</dbReference>
<evidence type="ECO:0000256" key="3">
    <source>
        <dbReference type="ARBA" id="ARBA00023163"/>
    </source>
</evidence>
<dbReference type="Proteomes" id="UP000479710">
    <property type="component" value="Unassembled WGS sequence"/>
</dbReference>
<dbReference type="OrthoDB" id="1939221at2759"/>
<feature type="compositionally biased region" description="Low complexity" evidence="5">
    <location>
        <begin position="143"/>
        <end position="164"/>
    </location>
</feature>
<evidence type="ECO:0000313" key="6">
    <source>
        <dbReference type="EMBL" id="KAF0913138.1"/>
    </source>
</evidence>
<dbReference type="PANTHER" id="PTHR31442:SF29">
    <property type="entry name" value="HOMEODOMAIN-LIKE SUPERFAMILY PROTEIN"/>
    <property type="match status" value="1"/>
</dbReference>
<dbReference type="NCBIfam" id="TIGR01557">
    <property type="entry name" value="myb_SHAQKYF"/>
    <property type="match status" value="1"/>
</dbReference>
<dbReference type="PANTHER" id="PTHR31442">
    <property type="entry name" value="HOMEODOMAIN-LIKE SUPERFAMILY PROTEIN-RELATED"/>
    <property type="match status" value="1"/>
</dbReference>
<dbReference type="Gene3D" id="1.10.10.60">
    <property type="entry name" value="Homeodomain-like"/>
    <property type="match status" value="1"/>
</dbReference>
<evidence type="ECO:0000256" key="1">
    <source>
        <dbReference type="ARBA" id="ARBA00023015"/>
    </source>
</evidence>
<keyword evidence="4" id="KW-0539">Nucleus</keyword>
<reference evidence="6 7" key="1">
    <citation type="submission" date="2019-11" db="EMBL/GenBank/DDBJ databases">
        <title>Whole genome sequence of Oryza granulata.</title>
        <authorList>
            <person name="Li W."/>
        </authorList>
    </citation>
    <scope>NUCLEOTIDE SEQUENCE [LARGE SCALE GENOMIC DNA]</scope>
    <source>
        <strain evidence="7">cv. Menghai</strain>
        <tissue evidence="6">Leaf</tissue>
    </source>
</reference>
<evidence type="ECO:0000256" key="4">
    <source>
        <dbReference type="ARBA" id="ARBA00023242"/>
    </source>
</evidence>
<keyword evidence="7" id="KW-1185">Reference proteome</keyword>
<proteinExistence type="predicted"/>
<dbReference type="GO" id="GO:0003700">
    <property type="term" value="F:DNA-binding transcription factor activity"/>
    <property type="evidence" value="ECO:0007669"/>
    <property type="project" value="InterPro"/>
</dbReference>
<dbReference type="InterPro" id="IPR009057">
    <property type="entry name" value="Homeodomain-like_sf"/>
</dbReference>